<accession>A0A100WKI9</accession>
<name>A0A100WKI9_MYCCR</name>
<evidence type="ECO:0000256" key="1">
    <source>
        <dbReference type="SAM" id="MobiDB-lite"/>
    </source>
</evidence>
<proteinExistence type="predicted"/>
<dbReference type="STRING" id="228230.RMCC_6846"/>
<reference evidence="3" key="2">
    <citation type="submission" date="2016-02" db="EMBL/GenBank/DDBJ databases">
        <title>Draft genome sequence of five rapidly growing Mycobacterium species.</title>
        <authorList>
            <person name="Katahira K."/>
            <person name="Gotou Y."/>
            <person name="Iida K."/>
            <person name="Ogura Y."/>
            <person name="Hayashi T."/>
        </authorList>
    </citation>
    <scope>NUCLEOTIDE SEQUENCE [LARGE SCALE GENOMIC DNA]</scope>
    <source>
        <strain evidence="3">JCM15298</strain>
    </source>
</reference>
<reference evidence="3" key="1">
    <citation type="journal article" date="2016" name="Genome Announc.">
        <title>Draft Genome Sequences of Five Rapidly Growing Mycobacterium Species, M. thermoresistibile, M. fortuitum subsp. acetamidolyticum, M. canariasense, M. brisbanense, and M. novocastrense.</title>
        <authorList>
            <person name="Katahira K."/>
            <person name="Ogura Y."/>
            <person name="Gotoh Y."/>
            <person name="Hayashi T."/>
        </authorList>
    </citation>
    <scope>NUCLEOTIDE SEQUENCE [LARGE SCALE GENOMIC DNA]</scope>
    <source>
        <strain evidence="3">JCM15298</strain>
    </source>
</reference>
<dbReference type="OrthoDB" id="5197220at2"/>
<feature type="region of interest" description="Disordered" evidence="1">
    <location>
        <begin position="62"/>
        <end position="87"/>
    </location>
</feature>
<evidence type="ECO:0000313" key="2">
    <source>
        <dbReference type="EMBL" id="GAS99881.1"/>
    </source>
</evidence>
<protein>
    <submittedName>
        <fullName evidence="2">Gp075</fullName>
    </submittedName>
</protein>
<comment type="caution">
    <text evidence="2">The sequence shown here is derived from an EMBL/GenBank/DDBJ whole genome shotgun (WGS) entry which is preliminary data.</text>
</comment>
<dbReference type="RefSeq" id="WP_062660498.1">
    <property type="nucleotide sequence ID" value="NZ_BCSY01000138.1"/>
</dbReference>
<keyword evidence="3" id="KW-1185">Reference proteome</keyword>
<organism evidence="2 3">
    <name type="scientific">Mycolicibacterium canariasense</name>
    <name type="common">Mycobacterium canariasense</name>
    <dbReference type="NCBI Taxonomy" id="228230"/>
    <lineage>
        <taxon>Bacteria</taxon>
        <taxon>Bacillati</taxon>
        <taxon>Actinomycetota</taxon>
        <taxon>Actinomycetes</taxon>
        <taxon>Mycobacteriales</taxon>
        <taxon>Mycobacteriaceae</taxon>
        <taxon>Mycolicibacterium</taxon>
    </lineage>
</organism>
<dbReference type="AlphaFoldDB" id="A0A100WKI9"/>
<feature type="compositionally biased region" description="Basic and acidic residues" evidence="1">
    <location>
        <begin position="77"/>
        <end position="87"/>
    </location>
</feature>
<sequence length="87" mass="9651">MAKGSTFKTDIVLGQQYRDAQTGFTGHATAVYFFQHGCERVQLKALHDGELKEHVFDAPELEHVASGRRATSTRTGGPHDRTPVARR</sequence>
<evidence type="ECO:0000313" key="3">
    <source>
        <dbReference type="Proteomes" id="UP000069443"/>
    </source>
</evidence>
<dbReference type="Proteomes" id="UP000069443">
    <property type="component" value="Unassembled WGS sequence"/>
</dbReference>
<dbReference type="EMBL" id="BCSY01000138">
    <property type="protein sequence ID" value="GAS99881.1"/>
    <property type="molecule type" value="Genomic_DNA"/>
</dbReference>
<gene>
    <name evidence="2" type="ORF">RMCC_6846</name>
</gene>